<dbReference type="InterPro" id="IPR003439">
    <property type="entry name" value="ABC_transporter-like_ATP-bd"/>
</dbReference>
<keyword evidence="7" id="KW-0067">ATP-binding</keyword>
<feature type="transmembrane region" description="Helical" evidence="10">
    <location>
        <begin position="271"/>
        <end position="290"/>
    </location>
</feature>
<comment type="similarity">
    <text evidence="2">Belongs to the ABC transporter superfamily. ABCA family. CPR flippase (TC 3.A.1.211) subfamily.</text>
</comment>
<keyword evidence="4 10" id="KW-0812">Transmembrane</keyword>
<reference evidence="12 13" key="1">
    <citation type="journal article" date="2015" name="Genome Biol. Evol.">
        <title>Comparative Genomics of a Bacterivorous Green Alga Reveals Evolutionary Causalities and Consequences of Phago-Mixotrophic Mode of Nutrition.</title>
        <authorList>
            <person name="Burns J.A."/>
            <person name="Paasch A."/>
            <person name="Narechania A."/>
            <person name="Kim E."/>
        </authorList>
    </citation>
    <scope>NUCLEOTIDE SEQUENCE [LARGE SCALE GENOMIC DNA]</scope>
    <source>
        <strain evidence="12 13">PLY_AMNH</strain>
    </source>
</reference>
<evidence type="ECO:0000256" key="10">
    <source>
        <dbReference type="SAM" id="Phobius"/>
    </source>
</evidence>
<dbReference type="Proteomes" id="UP001190700">
    <property type="component" value="Unassembled WGS sequence"/>
</dbReference>
<evidence type="ECO:0000256" key="7">
    <source>
        <dbReference type="ARBA" id="ARBA00022840"/>
    </source>
</evidence>
<evidence type="ECO:0000256" key="8">
    <source>
        <dbReference type="ARBA" id="ARBA00022989"/>
    </source>
</evidence>
<feature type="non-terminal residue" evidence="12">
    <location>
        <position position="1145"/>
    </location>
</feature>
<dbReference type="PANTHER" id="PTHR19229:SF267">
    <property type="entry name" value="ABC TRANSPORTER A FAMILY MEMBER 1"/>
    <property type="match status" value="1"/>
</dbReference>
<dbReference type="EMBL" id="LGRX02021318">
    <property type="protein sequence ID" value="KAK3256799.1"/>
    <property type="molecule type" value="Genomic_DNA"/>
</dbReference>
<gene>
    <name evidence="12" type="ORF">CYMTET_34084</name>
</gene>
<feature type="transmembrane region" description="Helical" evidence="10">
    <location>
        <begin position="311"/>
        <end position="333"/>
    </location>
</feature>
<protein>
    <recommendedName>
        <fullName evidence="11">ABC transporter domain-containing protein</fullName>
    </recommendedName>
</protein>
<evidence type="ECO:0000256" key="5">
    <source>
        <dbReference type="ARBA" id="ARBA00022737"/>
    </source>
</evidence>
<evidence type="ECO:0000256" key="3">
    <source>
        <dbReference type="ARBA" id="ARBA00022448"/>
    </source>
</evidence>
<feature type="transmembrane region" description="Helical" evidence="10">
    <location>
        <begin position="374"/>
        <end position="392"/>
    </location>
</feature>
<feature type="transmembrane region" description="Helical" evidence="10">
    <location>
        <begin position="20"/>
        <end position="39"/>
    </location>
</feature>
<accession>A0AAE0FBZ2</accession>
<keyword evidence="13" id="KW-1185">Reference proteome</keyword>
<feature type="domain" description="ABC transporter" evidence="11">
    <location>
        <begin position="537"/>
        <end position="767"/>
    </location>
</feature>
<name>A0AAE0FBZ2_9CHLO</name>
<dbReference type="Pfam" id="PF12698">
    <property type="entry name" value="ABC2_membrane_3"/>
    <property type="match status" value="1"/>
</dbReference>
<feature type="transmembrane region" description="Helical" evidence="10">
    <location>
        <begin position="446"/>
        <end position="466"/>
    </location>
</feature>
<organism evidence="12 13">
    <name type="scientific">Cymbomonas tetramitiformis</name>
    <dbReference type="NCBI Taxonomy" id="36881"/>
    <lineage>
        <taxon>Eukaryota</taxon>
        <taxon>Viridiplantae</taxon>
        <taxon>Chlorophyta</taxon>
        <taxon>Pyramimonadophyceae</taxon>
        <taxon>Pyramimonadales</taxon>
        <taxon>Pyramimonadaceae</taxon>
        <taxon>Cymbomonas</taxon>
    </lineage>
</organism>
<evidence type="ECO:0000256" key="1">
    <source>
        <dbReference type="ARBA" id="ARBA00004141"/>
    </source>
</evidence>
<sequence>MLLGVKLKVKYRQGELFKEIFFPLAFYLGLILVWLAYGISSEDDSSYIDSEHYTQIGTTNITGHSPSFTSLVEWDVEFKRSFAVIGDSDVATDYGEWLKKKCPSLESVLIYFENDSELNAYIKDDEYGKLSDGYDYGTGYIGQSVQWIQADVAPYEYKIRLNATSSGWYNADGPKSISDTNNPVERLQPGLHGGYISDYTASGFSTLQLMTDAYIFEKASGALIEYSPSATFSSNSTQDHVLFEISAAPFPVAEYDSTEYWDTFGQGIMDLLNIVYFLYPISALLSDLVMEKESKIREGMQMMGLEDSSYYSSYFLWGFGQFTLITTIVSVFTSGTLYAQSDFSLVWLHFTFFGWSAVAMVFMLSTFFSRAKAANTLGPLVVFVLGAPVLFYDSDTTTGTFIGTAFFSPCAFVVGCQVFADFEDAMIGLTADNVDEKGWTFVVDEYSLLVIMAVDTVIYLMLTWYFDKVLPSEYGTQLPWYFPFTKEYWQGEAHVHKDEKQPLLRGSSGSESEDPNFETVSASLTEQIATNKGVSIRKLRKVFKTTGEDRVAVECLDLDMYEGQVLALLGHNGAGKSTTITMLTGLFSPSSGGAQVYGKSISNNMREIRKMLGVCPQHDILFEDLTVREHLEVFAIIKNVPEDLVVSSANEIIEDVGLVEFADVRARELSGGLKRKLSVGIAFVGGSKVVVLDEPTSGMDIHTRHDTWKLIRRMTSGRIILHTTHAMDEADYLGDRIAILSQGVLITCGSGLFLKNRFGDGYTLTIAKASPTEDPSKATELVKRHIPSSVMISSVGGEIIFRLPTESIQEFPAVFSELDRLTDKDSDSGYIGYAISVTSLEEVFLRIAHESGAPGGSQELMNPEATKEESTTINVNTNFLKEEKQDLNDSMARMGHQLQILVLKRIRLFHRDINSLMYLMVIPLAALLIGICIANIVVDDSSPKDYALTPGQMDFNSRTCDHSVCTPFPFNLTDLTGKSVSTYVNEETVMEALDVDYRFDDEAYEDAVVAAGTCKGPKLMAMQESLLDESQERKQSKYGSAQFFSSCFNSSDFSRIYSYGVQSNTSQQHGLGVHVNIVNSAILNDLIVDSNGEYSIITHNHPLPYTNFEKAMIKAKGDNATTILYCIGMIFSTSVYIMLTLREKQ</sequence>
<keyword evidence="8 10" id="KW-1133">Transmembrane helix</keyword>
<dbReference type="InterPro" id="IPR027417">
    <property type="entry name" value="P-loop_NTPase"/>
</dbReference>
<evidence type="ECO:0000256" key="6">
    <source>
        <dbReference type="ARBA" id="ARBA00022741"/>
    </source>
</evidence>
<dbReference type="InterPro" id="IPR013525">
    <property type="entry name" value="ABC2_TM"/>
</dbReference>
<keyword evidence="3" id="KW-0813">Transport</keyword>
<dbReference type="Gene3D" id="3.40.50.300">
    <property type="entry name" value="P-loop containing nucleotide triphosphate hydrolases"/>
    <property type="match status" value="1"/>
</dbReference>
<comment type="subcellular location">
    <subcellularLocation>
        <location evidence="1">Membrane</location>
        <topology evidence="1">Multi-pass membrane protein</topology>
    </subcellularLocation>
</comment>
<keyword evidence="5" id="KW-0677">Repeat</keyword>
<feature type="transmembrane region" description="Helical" evidence="10">
    <location>
        <begin position="345"/>
        <end position="367"/>
    </location>
</feature>
<dbReference type="GO" id="GO:0005524">
    <property type="term" value="F:ATP binding"/>
    <property type="evidence" value="ECO:0007669"/>
    <property type="project" value="UniProtKB-KW"/>
</dbReference>
<evidence type="ECO:0000256" key="9">
    <source>
        <dbReference type="ARBA" id="ARBA00023136"/>
    </source>
</evidence>
<dbReference type="AlphaFoldDB" id="A0AAE0FBZ2"/>
<dbReference type="GO" id="GO:0005319">
    <property type="term" value="F:lipid transporter activity"/>
    <property type="evidence" value="ECO:0007669"/>
    <property type="project" value="TreeGrafter"/>
</dbReference>
<evidence type="ECO:0000313" key="13">
    <source>
        <dbReference type="Proteomes" id="UP001190700"/>
    </source>
</evidence>
<feature type="transmembrane region" description="Helical" evidence="10">
    <location>
        <begin position="1122"/>
        <end position="1141"/>
    </location>
</feature>
<evidence type="ECO:0000256" key="2">
    <source>
        <dbReference type="ARBA" id="ARBA00008526"/>
    </source>
</evidence>
<evidence type="ECO:0000313" key="12">
    <source>
        <dbReference type="EMBL" id="KAK3256799.1"/>
    </source>
</evidence>
<dbReference type="CDD" id="cd03263">
    <property type="entry name" value="ABC_subfamily_A"/>
    <property type="match status" value="1"/>
</dbReference>
<dbReference type="InterPro" id="IPR026082">
    <property type="entry name" value="ABCA"/>
</dbReference>
<dbReference type="FunFam" id="3.40.50.300:FF:000298">
    <property type="entry name" value="ATP-binding cassette sub-family A member 12"/>
    <property type="match status" value="1"/>
</dbReference>
<dbReference type="SMART" id="SM00382">
    <property type="entry name" value="AAA"/>
    <property type="match status" value="1"/>
</dbReference>
<dbReference type="PROSITE" id="PS50893">
    <property type="entry name" value="ABC_TRANSPORTER_2"/>
    <property type="match status" value="1"/>
</dbReference>
<comment type="caution">
    <text evidence="12">The sequence shown here is derived from an EMBL/GenBank/DDBJ whole genome shotgun (WGS) entry which is preliminary data.</text>
</comment>
<dbReference type="GO" id="GO:0140359">
    <property type="term" value="F:ABC-type transporter activity"/>
    <property type="evidence" value="ECO:0007669"/>
    <property type="project" value="InterPro"/>
</dbReference>
<keyword evidence="6" id="KW-0547">Nucleotide-binding</keyword>
<feature type="transmembrane region" description="Helical" evidence="10">
    <location>
        <begin position="916"/>
        <end position="938"/>
    </location>
</feature>
<dbReference type="SUPFAM" id="SSF52540">
    <property type="entry name" value="P-loop containing nucleoside triphosphate hydrolases"/>
    <property type="match status" value="1"/>
</dbReference>
<proteinExistence type="inferred from homology"/>
<dbReference type="InterPro" id="IPR003593">
    <property type="entry name" value="AAA+_ATPase"/>
</dbReference>
<keyword evidence="9 10" id="KW-0472">Membrane</keyword>
<dbReference type="Pfam" id="PF00005">
    <property type="entry name" value="ABC_tran"/>
    <property type="match status" value="1"/>
</dbReference>
<evidence type="ECO:0000259" key="11">
    <source>
        <dbReference type="PROSITE" id="PS50893"/>
    </source>
</evidence>
<dbReference type="GO" id="GO:0016887">
    <property type="term" value="F:ATP hydrolysis activity"/>
    <property type="evidence" value="ECO:0007669"/>
    <property type="project" value="InterPro"/>
</dbReference>
<dbReference type="GO" id="GO:0016020">
    <property type="term" value="C:membrane"/>
    <property type="evidence" value="ECO:0007669"/>
    <property type="project" value="UniProtKB-SubCell"/>
</dbReference>
<dbReference type="PANTHER" id="PTHR19229">
    <property type="entry name" value="ATP-BINDING CASSETTE TRANSPORTER SUBFAMILY A ABCA"/>
    <property type="match status" value="1"/>
</dbReference>
<evidence type="ECO:0000256" key="4">
    <source>
        <dbReference type="ARBA" id="ARBA00022692"/>
    </source>
</evidence>